<dbReference type="RefSeq" id="WP_028106177.1">
    <property type="nucleotide sequence ID" value="NZ_LVVL01000001.1"/>
</dbReference>
<evidence type="ECO:0000256" key="5">
    <source>
        <dbReference type="ARBA" id="ARBA00023136"/>
    </source>
</evidence>
<evidence type="ECO:0000256" key="3">
    <source>
        <dbReference type="ARBA" id="ARBA00022692"/>
    </source>
</evidence>
<comment type="subcellular location">
    <subcellularLocation>
        <location evidence="1">Membrane</location>
        <topology evidence="1">Multi-pass membrane protein</topology>
    </subcellularLocation>
</comment>
<evidence type="ECO:0000256" key="1">
    <source>
        <dbReference type="ARBA" id="ARBA00004141"/>
    </source>
</evidence>
<feature type="signal peptide" evidence="7">
    <location>
        <begin position="1"/>
        <end position="23"/>
    </location>
</feature>
<keyword evidence="7" id="KW-0732">Signal</keyword>
<protein>
    <submittedName>
        <fullName evidence="8">Iron permease</fullName>
    </submittedName>
</protein>
<keyword evidence="5 6" id="KW-0472">Membrane</keyword>
<evidence type="ECO:0000256" key="2">
    <source>
        <dbReference type="ARBA" id="ARBA00008333"/>
    </source>
</evidence>
<feature type="transmembrane region" description="Helical" evidence="6">
    <location>
        <begin position="344"/>
        <end position="366"/>
    </location>
</feature>
<dbReference type="PANTHER" id="PTHR31632:SF2">
    <property type="entry name" value="PLASMA MEMBRANE IRON PERMEASE"/>
    <property type="match status" value="1"/>
</dbReference>
<evidence type="ECO:0000256" key="4">
    <source>
        <dbReference type="ARBA" id="ARBA00022989"/>
    </source>
</evidence>
<accession>A0ABX2VAR5</accession>
<evidence type="ECO:0000256" key="7">
    <source>
        <dbReference type="SAM" id="SignalP"/>
    </source>
</evidence>
<feature type="transmembrane region" description="Helical" evidence="6">
    <location>
        <begin position="448"/>
        <end position="473"/>
    </location>
</feature>
<organism evidence="8 9">
    <name type="scientific">Exiguobacterium undae</name>
    <dbReference type="NCBI Taxonomy" id="169177"/>
    <lineage>
        <taxon>Bacteria</taxon>
        <taxon>Bacillati</taxon>
        <taxon>Bacillota</taxon>
        <taxon>Bacilli</taxon>
        <taxon>Bacillales</taxon>
        <taxon>Bacillales Family XII. Incertae Sedis</taxon>
        <taxon>Exiguobacterium</taxon>
    </lineage>
</organism>
<keyword evidence="3 6" id="KW-0812">Transmembrane</keyword>
<dbReference type="Proteomes" id="UP000078447">
    <property type="component" value="Unassembled WGS sequence"/>
</dbReference>
<dbReference type="EMBL" id="LVVL01000001">
    <property type="protein sequence ID" value="OAN15319.1"/>
    <property type="molecule type" value="Genomic_DNA"/>
</dbReference>
<feature type="transmembrane region" description="Helical" evidence="6">
    <location>
        <begin position="523"/>
        <end position="548"/>
    </location>
</feature>
<feature type="chain" id="PRO_5046561637" evidence="7">
    <location>
        <begin position="24"/>
        <end position="560"/>
    </location>
</feature>
<dbReference type="Pfam" id="PF03239">
    <property type="entry name" value="FTR1"/>
    <property type="match status" value="1"/>
</dbReference>
<feature type="transmembrane region" description="Helical" evidence="6">
    <location>
        <begin position="311"/>
        <end position="332"/>
    </location>
</feature>
<keyword evidence="9" id="KW-1185">Reference proteome</keyword>
<sequence>MRYLLNVLLVLLCLFGTMPLVQADSQTDALYVSIGQAIAAVQANDRPALETAVARLAQQVEQLKTSDEKTVIQKELTRLQDQQDEPFSKISPALTRLSTAVRALEKTATKTDPAAKQRLNALFLQTDQLREAKTAAERQQLQSKLLAAWTDRETIVRETSIGHYGQVEMGLSAIRIALAREPFDETEFNGALDQFDQSIQSFLDGDAVKDVEKTGLPALTTLLKQADRSLDQGDIKAAKQSLTTFITRWPSGEGEVRTRSNALYTTIESDIPVLLSRISAETRVSTQDELRPIIASLQVLEQKTTYTFVDAMLVMLREGLEALLIISALVAFTRKAGIKGERLIWSGAVVGLLASGGLALLIQSFFSTALAGVGREQIEGWTGLVAVLMMLVVGSWLHSKTVLTSRKGQLATAFVGRSLFAVSFLTIFREGAETLLFYAGMAPAMTPLALTSGILLAIGLITVVSVAVIYFGVRLPINRLFLAATILIYVMAFKILGASLHALQLTGSVSMHVLTSVPSVPWLGFYPTYETILPQAALGLFIIVTVIWKRQSAVRLRQAG</sequence>
<name>A0ABX2VAR5_9BACL</name>
<proteinExistence type="inferred from homology"/>
<comment type="similarity">
    <text evidence="2">Belongs to the oxidase-dependent Fe transporter (OFeT) (TC 9.A.10.1) family.</text>
</comment>
<gene>
    <name evidence="8" type="ORF">A3783_05105</name>
</gene>
<reference evidence="8 9" key="1">
    <citation type="submission" date="2016-03" db="EMBL/GenBank/DDBJ databases">
        <authorList>
            <person name="Cho S.-Y."/>
            <person name="Lim S."/>
            <person name="Kim H."/>
            <person name="Soh E.H."/>
            <person name="Moon J.S."/>
        </authorList>
    </citation>
    <scope>NUCLEOTIDE SEQUENCE [LARGE SCALE GENOMIC DNA]</scope>
    <source>
        <strain evidence="8 9">KCTC 3810</strain>
    </source>
</reference>
<feature type="transmembrane region" description="Helical" evidence="6">
    <location>
        <begin position="480"/>
        <end position="503"/>
    </location>
</feature>
<evidence type="ECO:0000313" key="9">
    <source>
        <dbReference type="Proteomes" id="UP000078447"/>
    </source>
</evidence>
<evidence type="ECO:0000313" key="8">
    <source>
        <dbReference type="EMBL" id="OAN15319.1"/>
    </source>
</evidence>
<dbReference type="InterPro" id="IPR004923">
    <property type="entry name" value="FTR1/Fip1/EfeU"/>
</dbReference>
<comment type="caution">
    <text evidence="8">The sequence shown here is derived from an EMBL/GenBank/DDBJ whole genome shotgun (WGS) entry which is preliminary data.</text>
</comment>
<keyword evidence="4 6" id="KW-1133">Transmembrane helix</keyword>
<feature type="transmembrane region" description="Helical" evidence="6">
    <location>
        <begin position="378"/>
        <end position="398"/>
    </location>
</feature>
<dbReference type="PANTHER" id="PTHR31632">
    <property type="entry name" value="IRON TRANSPORTER FTH1"/>
    <property type="match status" value="1"/>
</dbReference>
<evidence type="ECO:0000256" key="6">
    <source>
        <dbReference type="SAM" id="Phobius"/>
    </source>
</evidence>